<evidence type="ECO:0000256" key="2">
    <source>
        <dbReference type="ARBA" id="ARBA00001946"/>
    </source>
</evidence>
<evidence type="ECO:0000256" key="1">
    <source>
        <dbReference type="ARBA" id="ARBA00000077"/>
    </source>
</evidence>
<dbReference type="GO" id="GO:0004523">
    <property type="term" value="F:RNA-DNA hybrid ribonuclease activity"/>
    <property type="evidence" value="ECO:0007669"/>
    <property type="project" value="UniProtKB-UniRule"/>
</dbReference>
<evidence type="ECO:0000259" key="17">
    <source>
        <dbReference type="PROSITE" id="PS51975"/>
    </source>
</evidence>
<keyword evidence="19" id="KW-1185">Reference proteome</keyword>
<evidence type="ECO:0000256" key="13">
    <source>
        <dbReference type="ARBA" id="ARBA00022842"/>
    </source>
</evidence>
<evidence type="ECO:0000256" key="11">
    <source>
        <dbReference type="ARBA" id="ARBA00022759"/>
    </source>
</evidence>
<comment type="function">
    <text evidence="3 14">Endonuclease that specifically degrades the RNA of RNA-DNA hybrids.</text>
</comment>
<comment type="catalytic activity">
    <reaction evidence="1 14 15">
        <text>Endonucleolytic cleavage to 5'-phosphomonoester.</text>
        <dbReference type="EC" id="3.1.26.4"/>
    </reaction>
</comment>
<comment type="cofactor">
    <cofactor evidence="2">
        <name>Mg(2+)</name>
        <dbReference type="ChEBI" id="CHEBI:18420"/>
    </cofactor>
</comment>
<organism evidence="18 19">
    <name type="scientific">Siminovitchia acidinfaciens</name>
    <dbReference type="NCBI Taxonomy" id="2321395"/>
    <lineage>
        <taxon>Bacteria</taxon>
        <taxon>Bacillati</taxon>
        <taxon>Bacillota</taxon>
        <taxon>Bacilli</taxon>
        <taxon>Bacillales</taxon>
        <taxon>Bacillaceae</taxon>
        <taxon>Siminovitchia</taxon>
    </lineage>
</organism>
<evidence type="ECO:0000256" key="5">
    <source>
        <dbReference type="ARBA" id="ARBA00008378"/>
    </source>
</evidence>
<dbReference type="Pfam" id="PF11858">
    <property type="entry name" value="DUF3378"/>
    <property type="match status" value="1"/>
</dbReference>
<dbReference type="FunFam" id="3.30.420.10:FF:000047">
    <property type="entry name" value="Ribonuclease HIII"/>
    <property type="match status" value="1"/>
</dbReference>
<dbReference type="NCBIfam" id="TIGR00716">
    <property type="entry name" value="rnhC"/>
    <property type="match status" value="1"/>
</dbReference>
<dbReference type="RefSeq" id="WP_126049174.1">
    <property type="nucleotide sequence ID" value="NZ_QYTV02000002.1"/>
</dbReference>
<dbReference type="InterPro" id="IPR024567">
    <property type="entry name" value="RNase_HII/HIII_dom"/>
</dbReference>
<dbReference type="AlphaFoldDB" id="A0A429Y4L3"/>
<dbReference type="Pfam" id="PF01351">
    <property type="entry name" value="RNase_HII"/>
    <property type="match status" value="1"/>
</dbReference>
<dbReference type="GO" id="GO:0003723">
    <property type="term" value="F:RNA binding"/>
    <property type="evidence" value="ECO:0007669"/>
    <property type="project" value="UniProtKB-UniRule"/>
</dbReference>
<evidence type="ECO:0000256" key="15">
    <source>
        <dbReference type="PROSITE-ProRule" id="PRU01319"/>
    </source>
</evidence>
<dbReference type="Gene3D" id="3.30.310.10">
    <property type="entry name" value="TATA-Binding Protein"/>
    <property type="match status" value="1"/>
</dbReference>
<dbReference type="PANTHER" id="PTHR10954">
    <property type="entry name" value="RIBONUCLEASE H2 SUBUNIT A"/>
    <property type="match status" value="1"/>
</dbReference>
<dbReference type="GO" id="GO:0006298">
    <property type="term" value="P:mismatch repair"/>
    <property type="evidence" value="ECO:0007669"/>
    <property type="project" value="TreeGrafter"/>
</dbReference>
<dbReference type="InterPro" id="IPR004641">
    <property type="entry name" value="RNase_HIII"/>
</dbReference>
<dbReference type="HAMAP" id="MF_00053">
    <property type="entry name" value="RNase_HIII"/>
    <property type="match status" value="1"/>
</dbReference>
<keyword evidence="13 14" id="KW-0460">Magnesium</keyword>
<evidence type="ECO:0000256" key="4">
    <source>
        <dbReference type="ARBA" id="ARBA00004496"/>
    </source>
</evidence>
<dbReference type="InterPro" id="IPR036397">
    <property type="entry name" value="RNaseH_sf"/>
</dbReference>
<dbReference type="CDD" id="cd06590">
    <property type="entry name" value="RNase_HII_bacteria_HIII_like"/>
    <property type="match status" value="1"/>
</dbReference>
<dbReference type="InterPro" id="IPR012337">
    <property type="entry name" value="RNaseH-like_sf"/>
</dbReference>
<gene>
    <name evidence="14" type="primary">rnhC</name>
    <name evidence="18" type="ORF">D4T97_005920</name>
</gene>
<dbReference type="EC" id="3.1.26.4" evidence="6 14"/>
<feature type="region of interest" description="Disordered" evidence="16">
    <location>
        <begin position="59"/>
        <end position="87"/>
    </location>
</feature>
<dbReference type="SUPFAM" id="SSF53098">
    <property type="entry name" value="Ribonuclease H-like"/>
    <property type="match status" value="1"/>
</dbReference>
<proteinExistence type="inferred from homology"/>
<evidence type="ECO:0000256" key="10">
    <source>
        <dbReference type="ARBA" id="ARBA00022723"/>
    </source>
</evidence>
<sequence length="312" mass="34140">MANTVIQTTLDEIKKMKEHYQAFLSEKSPPGSVFFARKDGCVITAYKSGKVMFQGNSNEEEASKWGSPAEKKPKASATATGKTSGMPLPDNISTLSVIGSDEVGKGDYFGPLTVVAAYVKSEQIPLLRELGVKDSKHLTDSQIINIAKDLLTFLPYSLLKLDNPKYNQLQASGMTQGKMTAILHNQAHNNLLEKISPEKPDAILVDQFAQAPIYYKHLQGQKQIQREKIYFSTKAESIHLAVAAASILARYAFVRAFDQLSKKAGFTIPKGAGAKVDQAAARLIKERGVPALNEFTKLHFANTGKAKKIARV</sequence>
<dbReference type="GO" id="GO:0005737">
    <property type="term" value="C:cytoplasm"/>
    <property type="evidence" value="ECO:0007669"/>
    <property type="project" value="UniProtKB-SubCell"/>
</dbReference>
<feature type="binding site" evidence="14 15">
    <location>
        <position position="102"/>
    </location>
    <ligand>
        <name>a divalent metal cation</name>
        <dbReference type="ChEBI" id="CHEBI:60240"/>
    </ligand>
</feature>
<dbReference type="OrthoDB" id="9777935at2"/>
<reference evidence="18" key="1">
    <citation type="submission" date="2018-12" db="EMBL/GenBank/DDBJ databases">
        <authorList>
            <person name="Sun L."/>
            <person name="Chen Z."/>
        </authorList>
    </citation>
    <scope>NUCLEOTIDE SEQUENCE [LARGE SCALE GENOMIC DNA]</scope>
    <source>
        <strain evidence="18">3-2-2</strain>
    </source>
</reference>
<dbReference type="EMBL" id="QYTV02000002">
    <property type="protein sequence ID" value="RST76307.1"/>
    <property type="molecule type" value="Genomic_DNA"/>
</dbReference>
<dbReference type="Gene3D" id="3.30.420.10">
    <property type="entry name" value="Ribonuclease H-like superfamily/Ribonuclease H"/>
    <property type="match status" value="1"/>
</dbReference>
<keyword evidence="11 14" id="KW-0255">Endonuclease</keyword>
<feature type="binding site" evidence="14 15">
    <location>
        <position position="101"/>
    </location>
    <ligand>
        <name>a divalent metal cation</name>
        <dbReference type="ChEBI" id="CHEBI:60240"/>
    </ligand>
</feature>
<evidence type="ECO:0000256" key="14">
    <source>
        <dbReference type="HAMAP-Rule" id="MF_00053"/>
    </source>
</evidence>
<evidence type="ECO:0000313" key="19">
    <source>
        <dbReference type="Proteomes" id="UP000287156"/>
    </source>
</evidence>
<dbReference type="PROSITE" id="PS51975">
    <property type="entry name" value="RNASE_H_2"/>
    <property type="match status" value="1"/>
</dbReference>
<comment type="similarity">
    <text evidence="5 14">Belongs to the RNase HII family. RnhC subfamily.</text>
</comment>
<evidence type="ECO:0000256" key="16">
    <source>
        <dbReference type="SAM" id="MobiDB-lite"/>
    </source>
</evidence>
<keyword evidence="9 14" id="KW-0540">Nuclease</keyword>
<dbReference type="GO" id="GO:0043137">
    <property type="term" value="P:DNA replication, removal of RNA primer"/>
    <property type="evidence" value="ECO:0007669"/>
    <property type="project" value="TreeGrafter"/>
</dbReference>
<dbReference type="GO" id="GO:0000287">
    <property type="term" value="F:magnesium ion binding"/>
    <property type="evidence" value="ECO:0007669"/>
    <property type="project" value="UniProtKB-UniRule"/>
</dbReference>
<dbReference type="Proteomes" id="UP000287156">
    <property type="component" value="Unassembled WGS sequence"/>
</dbReference>
<feature type="binding site" evidence="14 15">
    <location>
        <position position="206"/>
    </location>
    <ligand>
        <name>a divalent metal cation</name>
        <dbReference type="ChEBI" id="CHEBI:60240"/>
    </ligand>
</feature>
<accession>A0A429Y4L3</accession>
<protein>
    <recommendedName>
        <fullName evidence="7 14">Ribonuclease HIII</fullName>
        <shortName evidence="14">RNase HIII</shortName>
        <ecNumber evidence="6 14">3.1.26.4</ecNumber>
    </recommendedName>
</protein>
<dbReference type="InterPro" id="IPR001352">
    <property type="entry name" value="RNase_HII/HIII"/>
</dbReference>
<keyword evidence="12 14" id="KW-0378">Hydrolase</keyword>
<keyword evidence="8 14" id="KW-0963">Cytoplasm</keyword>
<evidence type="ECO:0000256" key="3">
    <source>
        <dbReference type="ARBA" id="ARBA00004065"/>
    </source>
</evidence>
<comment type="subcellular location">
    <subcellularLocation>
        <location evidence="4 14">Cytoplasm</location>
    </subcellularLocation>
</comment>
<evidence type="ECO:0000256" key="12">
    <source>
        <dbReference type="ARBA" id="ARBA00022801"/>
    </source>
</evidence>
<dbReference type="InterPro" id="IPR012295">
    <property type="entry name" value="TBP_dom_sf"/>
</dbReference>
<dbReference type="GO" id="GO:0032299">
    <property type="term" value="C:ribonuclease H2 complex"/>
    <property type="evidence" value="ECO:0007669"/>
    <property type="project" value="TreeGrafter"/>
</dbReference>
<dbReference type="CDD" id="cd14796">
    <property type="entry name" value="RNAse_HIII_N"/>
    <property type="match status" value="1"/>
</dbReference>
<feature type="domain" description="RNase H type-2" evidence="17">
    <location>
        <begin position="95"/>
        <end position="312"/>
    </location>
</feature>
<evidence type="ECO:0000256" key="9">
    <source>
        <dbReference type="ARBA" id="ARBA00022722"/>
    </source>
</evidence>
<comment type="caution">
    <text evidence="18">The sequence shown here is derived from an EMBL/GenBank/DDBJ whole genome shotgun (WGS) entry which is preliminary data.</text>
</comment>
<dbReference type="PANTHER" id="PTHR10954:SF23">
    <property type="entry name" value="RIBONUCLEASE"/>
    <property type="match status" value="1"/>
</dbReference>
<keyword evidence="10 14" id="KW-0479">Metal-binding</keyword>
<dbReference type="InterPro" id="IPR024568">
    <property type="entry name" value="RNase_HIII_N"/>
</dbReference>
<dbReference type="PIRSF" id="PIRSF037748">
    <property type="entry name" value="RnhC"/>
    <property type="match status" value="1"/>
</dbReference>
<comment type="cofactor">
    <cofactor evidence="14 15">
        <name>Mn(2+)</name>
        <dbReference type="ChEBI" id="CHEBI:29035"/>
    </cofactor>
    <cofactor evidence="14 15">
        <name>Mg(2+)</name>
        <dbReference type="ChEBI" id="CHEBI:18420"/>
    </cofactor>
    <text evidence="14 15">Manganese or magnesium. Binds 1 divalent metal ion per monomer in the absence of substrate. May bind a second metal ion after substrate binding.</text>
</comment>
<evidence type="ECO:0000313" key="18">
    <source>
        <dbReference type="EMBL" id="RST76307.1"/>
    </source>
</evidence>
<evidence type="ECO:0000256" key="8">
    <source>
        <dbReference type="ARBA" id="ARBA00022490"/>
    </source>
</evidence>
<evidence type="ECO:0000256" key="7">
    <source>
        <dbReference type="ARBA" id="ARBA00021407"/>
    </source>
</evidence>
<evidence type="ECO:0000256" key="6">
    <source>
        <dbReference type="ARBA" id="ARBA00012180"/>
    </source>
</evidence>
<name>A0A429Y4L3_9BACI</name>